<dbReference type="PANTHER" id="PTHR33841">
    <property type="entry name" value="DNA METHYLTRANSFERASE YEEA-RELATED"/>
    <property type="match status" value="1"/>
</dbReference>
<gene>
    <name evidence="7" type="ORF">ACFQ4G_04385</name>
</gene>
<proteinExistence type="predicted"/>
<dbReference type="PROSITE" id="PS00092">
    <property type="entry name" value="N6_MTASE"/>
    <property type="match status" value="1"/>
</dbReference>
<dbReference type="GO" id="GO:0032259">
    <property type="term" value="P:methylation"/>
    <property type="evidence" value="ECO:0007669"/>
    <property type="project" value="UniProtKB-KW"/>
</dbReference>
<feature type="domain" description="Type II methyltransferase M.TaqI-like" evidence="6">
    <location>
        <begin position="475"/>
        <end position="649"/>
    </location>
</feature>
<protein>
    <recommendedName>
        <fullName evidence="1">site-specific DNA-methyltransferase (adenine-specific)</fullName>
        <ecNumber evidence="1">2.1.1.72</ecNumber>
    </recommendedName>
</protein>
<keyword evidence="4" id="KW-0949">S-adenosyl-L-methionine</keyword>
<dbReference type="Gene3D" id="3.40.50.150">
    <property type="entry name" value="Vaccinia Virus protein VP39"/>
    <property type="match status" value="1"/>
</dbReference>
<dbReference type="RefSeq" id="WP_238204015.1">
    <property type="nucleotide sequence ID" value="NZ_JBHTND010000004.1"/>
</dbReference>
<dbReference type="PANTHER" id="PTHR33841:SF1">
    <property type="entry name" value="DNA METHYLTRANSFERASE A"/>
    <property type="match status" value="1"/>
</dbReference>
<evidence type="ECO:0000259" key="6">
    <source>
        <dbReference type="Pfam" id="PF07669"/>
    </source>
</evidence>
<comment type="caution">
    <text evidence="7">The sequence shown here is derived from an EMBL/GenBank/DDBJ whole genome shotgun (WGS) entry which is preliminary data.</text>
</comment>
<dbReference type="InterPro" id="IPR050953">
    <property type="entry name" value="N4_N6_ade-DNA_methylase"/>
</dbReference>
<evidence type="ECO:0000256" key="3">
    <source>
        <dbReference type="ARBA" id="ARBA00022679"/>
    </source>
</evidence>
<evidence type="ECO:0000256" key="4">
    <source>
        <dbReference type="ARBA" id="ARBA00022691"/>
    </source>
</evidence>
<dbReference type="SUPFAM" id="SSF53335">
    <property type="entry name" value="S-adenosyl-L-methionine-dependent methyltransferases"/>
    <property type="match status" value="1"/>
</dbReference>
<evidence type="ECO:0000313" key="8">
    <source>
        <dbReference type="Proteomes" id="UP001597176"/>
    </source>
</evidence>
<organism evidence="7 8">
    <name type="scientific">Methylobacterium marchantiae</name>
    <dbReference type="NCBI Taxonomy" id="600331"/>
    <lineage>
        <taxon>Bacteria</taxon>
        <taxon>Pseudomonadati</taxon>
        <taxon>Pseudomonadota</taxon>
        <taxon>Alphaproteobacteria</taxon>
        <taxon>Hyphomicrobiales</taxon>
        <taxon>Methylobacteriaceae</taxon>
        <taxon>Methylobacterium</taxon>
    </lineage>
</organism>
<evidence type="ECO:0000256" key="2">
    <source>
        <dbReference type="ARBA" id="ARBA00022603"/>
    </source>
</evidence>
<name>A0ABW3WVZ1_9HYPH</name>
<dbReference type="GO" id="GO:0008168">
    <property type="term" value="F:methyltransferase activity"/>
    <property type="evidence" value="ECO:0007669"/>
    <property type="project" value="UniProtKB-KW"/>
</dbReference>
<dbReference type="PRINTS" id="PR00507">
    <property type="entry name" value="N12N6MTFRASE"/>
</dbReference>
<dbReference type="InterPro" id="IPR002052">
    <property type="entry name" value="DNA_methylase_N6_adenine_CS"/>
</dbReference>
<evidence type="ECO:0000313" key="7">
    <source>
        <dbReference type="EMBL" id="MFD1300821.1"/>
    </source>
</evidence>
<keyword evidence="3" id="KW-0808">Transferase</keyword>
<dbReference type="InterPro" id="IPR029063">
    <property type="entry name" value="SAM-dependent_MTases_sf"/>
</dbReference>
<evidence type="ECO:0000256" key="5">
    <source>
        <dbReference type="ARBA" id="ARBA00047942"/>
    </source>
</evidence>
<comment type="catalytic activity">
    <reaction evidence="5">
        <text>a 2'-deoxyadenosine in DNA + S-adenosyl-L-methionine = an N(6)-methyl-2'-deoxyadenosine in DNA + S-adenosyl-L-homocysteine + H(+)</text>
        <dbReference type="Rhea" id="RHEA:15197"/>
        <dbReference type="Rhea" id="RHEA-COMP:12418"/>
        <dbReference type="Rhea" id="RHEA-COMP:12419"/>
        <dbReference type="ChEBI" id="CHEBI:15378"/>
        <dbReference type="ChEBI" id="CHEBI:57856"/>
        <dbReference type="ChEBI" id="CHEBI:59789"/>
        <dbReference type="ChEBI" id="CHEBI:90615"/>
        <dbReference type="ChEBI" id="CHEBI:90616"/>
        <dbReference type="EC" id="2.1.1.72"/>
    </reaction>
</comment>
<dbReference type="InterPro" id="IPR011639">
    <property type="entry name" value="MethylTrfase_TaqI-like_dom"/>
</dbReference>
<accession>A0ABW3WVZ1</accession>
<dbReference type="Pfam" id="PF07669">
    <property type="entry name" value="Eco57I"/>
    <property type="match status" value="1"/>
</dbReference>
<evidence type="ECO:0000256" key="1">
    <source>
        <dbReference type="ARBA" id="ARBA00011900"/>
    </source>
</evidence>
<dbReference type="EMBL" id="JBHTND010000004">
    <property type="protein sequence ID" value="MFD1300821.1"/>
    <property type="molecule type" value="Genomic_DNA"/>
</dbReference>
<sequence length="990" mass="113071">MDQQRGRDFDHFLDVLRRLCQRFEKYRPEYRRGLDEYSLRNEYLDPFFEALGWDVRNTKDDPPFMRDVRVEYRAYDGIINGKADYVFRIGGFDRFVCEAKKFPEKLENHRFQVQNYVYNLRLWIGLTTNFDELNLFVVGGKPSREKPFSVVPGWRLCYQDYLAAAPRIWGLLSRQAVAAGSLEAFIQDLPKVTSRTERQLWLIKPDRNRAVDTDFLHYLEGERARLAKSLIKNNAALHWDVESINEAVQVILDRLIFQRVCEDRDIDTFQPLRQALALWERNGRRKGELWTMIVGNQANMRAAFNGGLYGRAGSPSHFVETCVVDDRWLADFIDHLAGDESPYLFSTLPIEILGSVYERFLGSIIDHRGNVTPKPEIRRQGGVFYTPEHIVAHIVDNALAPLLEGRTPEQMRRIRILDPACGSGTFLIRALEKLFQAHIHYYHLNPDKRDGKSVYTDQHGDLKLTSELKKRIAKECIFGVDIDRQAVEVSEMSIYLKILEGETQSTLGRQRVLFPNETFLPDLSGNIHVGNSLLGTDAYALLPTELRIVEARPFSWEAAFPEVHARGWFDAVIGNPPYDVIEKERGAASWPHDVFRAYLAKTDRLDAAKGGKLNLFRFFLIQSLQLVRHNGYLGMIVPLALLADLSCKTTRLSVLDQLDELNARAFPQKDIRQHRVFYDAKLSTVIVGGRKRPSSRRRHNPRIGLHVYPRASFDDPSKEVTMRRSELAAIDPFGLPIPITDQVSWELAKKLHQSNSVARLDGIQGIRITRGEINQTTRRAFITDDPRHSKLLKGVEVSAYAIHSTLSQGRVEWFDRARYEQAHRTPGAVGLRRIATQRITGVDERHRIAATLSEPGWYFADSTNSVVVAPTCHLSPEYILACLNSRLLQWRFQLTSSNNNVGTNELAALPIRLLDLGDDGEARTHAAIVAQVGRLMQLGARIHADPSVKIRAEAIQRFKEVRSGLDRSIEAVYNLTAAETALVHRRFEAH</sequence>
<dbReference type="Proteomes" id="UP001597176">
    <property type="component" value="Unassembled WGS sequence"/>
</dbReference>
<reference evidence="8" key="1">
    <citation type="journal article" date="2019" name="Int. J. Syst. Evol. Microbiol.">
        <title>The Global Catalogue of Microorganisms (GCM) 10K type strain sequencing project: providing services to taxonomists for standard genome sequencing and annotation.</title>
        <authorList>
            <consortium name="The Broad Institute Genomics Platform"/>
            <consortium name="The Broad Institute Genome Sequencing Center for Infectious Disease"/>
            <person name="Wu L."/>
            <person name="Ma J."/>
        </authorList>
    </citation>
    <scope>NUCLEOTIDE SEQUENCE [LARGE SCALE GENOMIC DNA]</scope>
    <source>
        <strain evidence="8">CCUG 56108</strain>
    </source>
</reference>
<dbReference type="EC" id="2.1.1.72" evidence="1"/>
<keyword evidence="8" id="KW-1185">Reference proteome</keyword>
<keyword evidence="2 7" id="KW-0489">Methyltransferase</keyword>